<organism evidence="3 4">
    <name type="scientific">Ignelater luminosus</name>
    <name type="common">Cucubano</name>
    <name type="synonym">Pyrophorus luminosus</name>
    <dbReference type="NCBI Taxonomy" id="2038154"/>
    <lineage>
        <taxon>Eukaryota</taxon>
        <taxon>Metazoa</taxon>
        <taxon>Ecdysozoa</taxon>
        <taxon>Arthropoda</taxon>
        <taxon>Hexapoda</taxon>
        <taxon>Insecta</taxon>
        <taxon>Pterygota</taxon>
        <taxon>Neoptera</taxon>
        <taxon>Endopterygota</taxon>
        <taxon>Coleoptera</taxon>
        <taxon>Polyphaga</taxon>
        <taxon>Elateriformia</taxon>
        <taxon>Elateroidea</taxon>
        <taxon>Elateridae</taxon>
        <taxon>Agrypninae</taxon>
        <taxon>Pyrophorini</taxon>
        <taxon>Ignelater</taxon>
    </lineage>
</organism>
<accession>A0A8K0C7E7</accession>
<dbReference type="PANTHER" id="PTHR37984:SF5">
    <property type="entry name" value="PROTEIN NYNRIN-LIKE"/>
    <property type="match status" value="1"/>
</dbReference>
<dbReference type="SUPFAM" id="SSF53098">
    <property type="entry name" value="Ribonuclease H-like"/>
    <property type="match status" value="2"/>
</dbReference>
<dbReference type="Proteomes" id="UP000801492">
    <property type="component" value="Unassembled WGS sequence"/>
</dbReference>
<evidence type="ECO:0000313" key="4">
    <source>
        <dbReference type="Proteomes" id="UP000801492"/>
    </source>
</evidence>
<comment type="caution">
    <text evidence="3">The sequence shown here is derived from an EMBL/GenBank/DDBJ whole genome shotgun (WGS) entry which is preliminary data.</text>
</comment>
<dbReference type="PROSITE" id="PS50994">
    <property type="entry name" value="INTEGRASE"/>
    <property type="match status" value="1"/>
</dbReference>
<dbReference type="Gene3D" id="3.30.420.10">
    <property type="entry name" value="Ribonuclease H-like superfamily/Ribonuclease H"/>
    <property type="match status" value="2"/>
</dbReference>
<reference evidence="3" key="1">
    <citation type="submission" date="2019-08" db="EMBL/GenBank/DDBJ databases">
        <title>The genome of the North American firefly Photinus pyralis.</title>
        <authorList>
            <consortium name="Photinus pyralis genome working group"/>
            <person name="Fallon T.R."/>
            <person name="Sander Lower S.E."/>
            <person name="Weng J.-K."/>
        </authorList>
    </citation>
    <scope>NUCLEOTIDE SEQUENCE</scope>
    <source>
        <strain evidence="3">TRF0915ILg1</strain>
        <tissue evidence="3">Whole body</tissue>
    </source>
</reference>
<evidence type="ECO:0000313" key="3">
    <source>
        <dbReference type="EMBL" id="KAF2879172.1"/>
    </source>
</evidence>
<dbReference type="AlphaFoldDB" id="A0A8K0C7E7"/>
<evidence type="ECO:0000259" key="2">
    <source>
        <dbReference type="PROSITE" id="PS50994"/>
    </source>
</evidence>
<dbReference type="GO" id="GO:0003676">
    <property type="term" value="F:nucleic acid binding"/>
    <property type="evidence" value="ECO:0007669"/>
    <property type="project" value="InterPro"/>
</dbReference>
<dbReference type="InterPro" id="IPR012337">
    <property type="entry name" value="RNaseH-like_sf"/>
</dbReference>
<protein>
    <recommendedName>
        <fullName evidence="2">Integrase catalytic domain-containing protein</fullName>
    </recommendedName>
</protein>
<sequence>MRSNVPDWKLAVPTANRSQTLKQFHDDPQAAHFGPEFLNFCGSQKSENTSRPGLMDREKKVSHSFQLISMNLLGPLPKSKNGNQHLFVVTDWLSKFFLVQPLRSATTKPIIKFLKKQVFSIFGVPQIVVFDNGSQFVSKEFCSFLDSVKVPNVWLNVRYHPQTNLTERVNRVLVKDRLHKAYEQNVRQYNLRKRPLSFSIGDTVWKKNFVQSDAAKSFSKKLAPCRVAKMVSHLVYQLKDLDALPMRSNVPDWKLVVPTANRSQTLKQFHDDPQAAHFGPEFLNCIIGPNLGNRLGNMSDCEKFVVVRRIVVFDNGSQFVSKEFRSFMDSVKVSKVWLNDRYHPQTNPTESVNRVLVTVISSYIKDSHREWDKHIFEIAQAIRSACHDSTQVSPNQLFWSQEMAQLPELYQEVKDGLHKAYEQNVRQYNLCKRPLSFSVSDTVWKKNFVQSDAAKSFSKKLAPCGVAKMVSHLVYQLKDLDEAAMRWDFGSVTEVAATRSGRRLMSVCHFGELCDGMLGVLVVSQSSRRVNISDSKFRKAPAISLLDKASMVMSSSFFSVPECLVFAALRSIRACPGAKVNSYHNPLIAKLRIKLKKITAKVRDQRLNIRNLKEVAIENTVKRDIRENIMKAIKLNRQEGDVNKK</sequence>
<name>A0A8K0C7E7_IGNLU</name>
<dbReference type="InterPro" id="IPR001584">
    <property type="entry name" value="Integrase_cat-core"/>
</dbReference>
<dbReference type="PANTHER" id="PTHR37984">
    <property type="entry name" value="PROTEIN CBG26694"/>
    <property type="match status" value="1"/>
</dbReference>
<dbReference type="OrthoDB" id="6757706at2759"/>
<dbReference type="InterPro" id="IPR036397">
    <property type="entry name" value="RNaseH_sf"/>
</dbReference>
<proteinExistence type="predicted"/>
<keyword evidence="1" id="KW-0175">Coiled coil</keyword>
<dbReference type="EMBL" id="VTPC01091217">
    <property type="protein sequence ID" value="KAF2879172.1"/>
    <property type="molecule type" value="Genomic_DNA"/>
</dbReference>
<feature type="coiled-coil region" evidence="1">
    <location>
        <begin position="588"/>
        <end position="615"/>
    </location>
</feature>
<feature type="domain" description="Integrase catalytic" evidence="2">
    <location>
        <begin position="48"/>
        <end position="173"/>
    </location>
</feature>
<dbReference type="Pfam" id="PF00665">
    <property type="entry name" value="rve"/>
    <property type="match status" value="1"/>
</dbReference>
<gene>
    <name evidence="3" type="ORF">ILUMI_26998</name>
</gene>
<dbReference type="GO" id="GO:0015074">
    <property type="term" value="P:DNA integration"/>
    <property type="evidence" value="ECO:0007669"/>
    <property type="project" value="InterPro"/>
</dbReference>
<evidence type="ECO:0000256" key="1">
    <source>
        <dbReference type="SAM" id="Coils"/>
    </source>
</evidence>
<keyword evidence="4" id="KW-1185">Reference proteome</keyword>
<dbReference type="InterPro" id="IPR050951">
    <property type="entry name" value="Retrovirus_Pol_polyprotein"/>
</dbReference>